<organism evidence="2 3">
    <name type="scientific">Streptomyces orinoci</name>
    <name type="common">Streptoverticillium orinoci</name>
    <dbReference type="NCBI Taxonomy" id="67339"/>
    <lineage>
        <taxon>Bacteria</taxon>
        <taxon>Bacillati</taxon>
        <taxon>Actinomycetota</taxon>
        <taxon>Actinomycetes</taxon>
        <taxon>Kitasatosporales</taxon>
        <taxon>Streptomycetaceae</taxon>
        <taxon>Streptomyces</taxon>
    </lineage>
</organism>
<evidence type="ECO:0000313" key="3">
    <source>
        <dbReference type="Proteomes" id="UP001552594"/>
    </source>
</evidence>
<comment type="caution">
    <text evidence="2">The sequence shown here is derived from an EMBL/GenBank/DDBJ whole genome shotgun (WGS) entry which is preliminary data.</text>
</comment>
<name>A0ABV3K1A3_STRON</name>
<sequence>MTSSPAPLPSESPAPARHRLRIRIINSGFPADPWEDIQIRPLIDGVDLLEDAFEFAEHQPVCGDPRLWLVPEGPLTAREQPHRVQLADQDCGCHGAVMLTIRRDGDTVLWTWQVETEDARPIPESRFDAEQYDAELERAACDFGWEWPAQTVARLLGDTLRSHTSWLERWSCGIDDIWTNCHDHVCIRFSSTEVDADGRLVCVETFSGTLPVINADPVRQAQSLAARFLAGDPRKAEGMHADDQAEKLAHGCENDGYSPHSNGPVPSEYRMPADTVGTAPGEA</sequence>
<dbReference type="Proteomes" id="UP001552594">
    <property type="component" value="Unassembled WGS sequence"/>
</dbReference>
<evidence type="ECO:0000256" key="1">
    <source>
        <dbReference type="SAM" id="MobiDB-lite"/>
    </source>
</evidence>
<protein>
    <submittedName>
        <fullName evidence="2">Uncharacterized protein</fullName>
    </submittedName>
</protein>
<keyword evidence="3" id="KW-1185">Reference proteome</keyword>
<dbReference type="EMBL" id="JBFAUK010000017">
    <property type="protein sequence ID" value="MEV5508914.1"/>
    <property type="molecule type" value="Genomic_DNA"/>
</dbReference>
<accession>A0ABV3K1A3</accession>
<dbReference type="RefSeq" id="WP_109282146.1">
    <property type="nucleotide sequence ID" value="NZ_JBFAUK010000017.1"/>
</dbReference>
<feature type="compositionally biased region" description="Basic and acidic residues" evidence="1">
    <location>
        <begin position="236"/>
        <end position="253"/>
    </location>
</feature>
<reference evidence="2 3" key="1">
    <citation type="submission" date="2024-06" db="EMBL/GenBank/DDBJ databases">
        <title>The Natural Products Discovery Center: Release of the First 8490 Sequenced Strains for Exploring Actinobacteria Biosynthetic Diversity.</title>
        <authorList>
            <person name="Kalkreuter E."/>
            <person name="Kautsar S.A."/>
            <person name="Yang D."/>
            <person name="Bader C.D."/>
            <person name="Teijaro C.N."/>
            <person name="Fluegel L."/>
            <person name="Davis C.M."/>
            <person name="Simpson J.R."/>
            <person name="Lauterbach L."/>
            <person name="Steele A.D."/>
            <person name="Gui C."/>
            <person name="Meng S."/>
            <person name="Li G."/>
            <person name="Viehrig K."/>
            <person name="Ye F."/>
            <person name="Su P."/>
            <person name="Kiefer A.F."/>
            <person name="Nichols A."/>
            <person name="Cepeda A.J."/>
            <person name="Yan W."/>
            <person name="Fan B."/>
            <person name="Jiang Y."/>
            <person name="Adhikari A."/>
            <person name="Zheng C.-J."/>
            <person name="Schuster L."/>
            <person name="Cowan T.M."/>
            <person name="Smanski M.J."/>
            <person name="Chevrette M.G."/>
            <person name="De Carvalho L.P.S."/>
            <person name="Shen B."/>
        </authorList>
    </citation>
    <scope>NUCLEOTIDE SEQUENCE [LARGE SCALE GENOMIC DNA]</scope>
    <source>
        <strain evidence="2 3">NPDC052347</strain>
    </source>
</reference>
<feature type="region of interest" description="Disordered" evidence="1">
    <location>
        <begin position="236"/>
        <end position="283"/>
    </location>
</feature>
<evidence type="ECO:0000313" key="2">
    <source>
        <dbReference type="EMBL" id="MEV5508914.1"/>
    </source>
</evidence>
<gene>
    <name evidence="2" type="ORF">AB0L16_21125</name>
</gene>
<proteinExistence type="predicted"/>